<gene>
    <name evidence="5" type="ORF">NF27_HE00190</name>
</gene>
<dbReference type="InterPro" id="IPR056729">
    <property type="entry name" value="GMPPB_C"/>
</dbReference>
<protein>
    <submittedName>
        <fullName evidence="5">Sugar O-acyltransferase, sialic acid O-acetyltransferase NeuD family</fullName>
    </submittedName>
</protein>
<keyword evidence="3 5" id="KW-0012">Acyltransferase</keyword>
<evidence type="ECO:0000256" key="3">
    <source>
        <dbReference type="ARBA" id="ARBA00023315"/>
    </source>
</evidence>
<comment type="caution">
    <text evidence="5">The sequence shown here is derived from an EMBL/GenBank/DDBJ whole genome shotgun (WGS) entry which is preliminary data.</text>
</comment>
<dbReference type="Proteomes" id="UP000031258">
    <property type="component" value="Unassembled WGS sequence"/>
</dbReference>
<comment type="similarity">
    <text evidence="1">Belongs to the transferase hexapeptide repeat family.</text>
</comment>
<dbReference type="PANTHER" id="PTHR43300:SF4">
    <property type="entry name" value="ACYL-[ACYL-CARRIER-PROTEIN]--UDP-N-ACETYLGLUCOSAMINE O-ACYLTRANSFERASE"/>
    <property type="match status" value="1"/>
</dbReference>
<evidence type="ECO:0000256" key="1">
    <source>
        <dbReference type="ARBA" id="ARBA00007274"/>
    </source>
</evidence>
<proteinExistence type="inferred from homology"/>
<reference evidence="5 6" key="1">
    <citation type="submission" date="2014-11" db="EMBL/GenBank/DDBJ databases">
        <title>A Rickettsiales Symbiont of Amoebae With Ancient Features.</title>
        <authorList>
            <person name="Schulz F."/>
            <person name="Martijn J."/>
            <person name="Wascher F."/>
            <person name="Kostanjsek R."/>
            <person name="Ettema T.J."/>
            <person name="Horn M."/>
        </authorList>
    </citation>
    <scope>NUCLEOTIDE SEQUENCE [LARGE SCALE GENOMIC DNA]</scope>
    <source>
        <strain evidence="5 6">UWC36</strain>
    </source>
</reference>
<dbReference type="PANTHER" id="PTHR43300">
    <property type="entry name" value="ACETYLTRANSFERASE"/>
    <property type="match status" value="1"/>
</dbReference>
<evidence type="ECO:0000313" key="5">
    <source>
        <dbReference type="EMBL" id="KIE04630.1"/>
    </source>
</evidence>
<dbReference type="InterPro" id="IPR011004">
    <property type="entry name" value="Trimer_LpxA-like_sf"/>
</dbReference>
<keyword evidence="5" id="KW-0808">Transferase</keyword>
<organism evidence="5 6">
    <name type="scientific">Candidatus Jidaibacter acanthamoebae</name>
    <dbReference type="NCBI Taxonomy" id="86105"/>
    <lineage>
        <taxon>Bacteria</taxon>
        <taxon>Pseudomonadati</taxon>
        <taxon>Pseudomonadota</taxon>
        <taxon>Alphaproteobacteria</taxon>
        <taxon>Rickettsiales</taxon>
        <taxon>Candidatus Midichloriaceae</taxon>
        <taxon>Candidatus Jidaibacter</taxon>
    </lineage>
</organism>
<dbReference type="Pfam" id="PF25087">
    <property type="entry name" value="GMPPB_C"/>
    <property type="match status" value="1"/>
</dbReference>
<keyword evidence="2" id="KW-0677">Repeat</keyword>
<dbReference type="SUPFAM" id="SSF51161">
    <property type="entry name" value="Trimeric LpxA-like enzymes"/>
    <property type="match status" value="1"/>
</dbReference>
<evidence type="ECO:0000313" key="6">
    <source>
        <dbReference type="Proteomes" id="UP000031258"/>
    </source>
</evidence>
<dbReference type="STRING" id="86105.NF27_HE00190"/>
<dbReference type="Gene3D" id="3.40.50.20">
    <property type="match status" value="1"/>
</dbReference>
<feature type="domain" description="Mannose-1-phosphate guanyltransferase C-terminal" evidence="4">
    <location>
        <begin position="104"/>
        <end position="210"/>
    </location>
</feature>
<dbReference type="GO" id="GO:0016746">
    <property type="term" value="F:acyltransferase activity"/>
    <property type="evidence" value="ECO:0007669"/>
    <property type="project" value="UniProtKB-KW"/>
</dbReference>
<name>A0A0C1QX94_9RICK</name>
<accession>A0A0C1QX94</accession>
<dbReference type="InterPro" id="IPR050179">
    <property type="entry name" value="Trans_hexapeptide_repeat"/>
</dbReference>
<evidence type="ECO:0000259" key="4">
    <source>
        <dbReference type="Pfam" id="PF25087"/>
    </source>
</evidence>
<dbReference type="CDD" id="cd03360">
    <property type="entry name" value="LbH_AT_putative"/>
    <property type="match status" value="1"/>
</dbReference>
<sequence>MDKEALMHKHKKLIIVGDSDFAQIAFEYFTHDSSYKVDAFVVERDYRTRDMLFGLPVVDLENIADNYNPSKYEVFIAVTYTQLNRVRTRLYHKVKSLGYKIASYVSSKAFIWQNVKYGENIFIFENNVIQPFAELGNNIILWSGNHIGHHSVINDNCFISSHVVLSGHCTVKENCFLGVNSTVANNVTIASDNWISPNSLITKDTEENKIYSSNNSIPSAVPAKKFFKVKEQ</sequence>
<dbReference type="NCBIfam" id="TIGR03570">
    <property type="entry name" value="NeuD_NnaD"/>
    <property type="match status" value="1"/>
</dbReference>
<dbReference type="InterPro" id="IPR020019">
    <property type="entry name" value="AcTrfase_PglD-like"/>
</dbReference>
<dbReference type="EMBL" id="JSWE01000176">
    <property type="protein sequence ID" value="KIE04630.1"/>
    <property type="molecule type" value="Genomic_DNA"/>
</dbReference>
<dbReference type="AlphaFoldDB" id="A0A0C1QX94"/>
<evidence type="ECO:0000256" key="2">
    <source>
        <dbReference type="ARBA" id="ARBA00022737"/>
    </source>
</evidence>
<keyword evidence="6" id="KW-1185">Reference proteome</keyword>
<dbReference type="Gene3D" id="2.160.10.10">
    <property type="entry name" value="Hexapeptide repeat proteins"/>
    <property type="match status" value="1"/>
</dbReference>
<dbReference type="PATRIC" id="fig|86105.3.peg.1562"/>